<dbReference type="PANTHER" id="PTHR33990">
    <property type="entry name" value="PROTEIN YJDN-RELATED"/>
    <property type="match status" value="1"/>
</dbReference>
<protein>
    <submittedName>
        <fullName evidence="2">PhnB protein</fullName>
    </submittedName>
</protein>
<name>A0ABV2JRC3_9GAMM</name>
<dbReference type="SUPFAM" id="SSF54593">
    <property type="entry name" value="Glyoxalase/Bleomycin resistance protein/Dihydroxybiphenyl dioxygenase"/>
    <property type="match status" value="1"/>
</dbReference>
<feature type="domain" description="PhnB-like" evidence="1">
    <location>
        <begin position="2"/>
        <end position="129"/>
    </location>
</feature>
<dbReference type="RefSeq" id="WP_354012824.1">
    <property type="nucleotide sequence ID" value="NZ_JBEPMU010000001.1"/>
</dbReference>
<sequence length="137" mass="15224">MQFIPYLDFDGQAREAFDFYARVFNGKITMRMTYGESPMAAQMPPETHARVMHSQLETPDGGIVMGADGPPHTARSTGCVNVSVDDPAEAERVFKALSEGGEVTMPIDETFWAHRFGMLTDRYGKAWMVNCLKTPGQ</sequence>
<reference evidence="2 3" key="1">
    <citation type="submission" date="2024-06" db="EMBL/GenBank/DDBJ databases">
        <title>Sorghum-associated microbial communities from plants grown in Nebraska, USA.</title>
        <authorList>
            <person name="Schachtman D."/>
        </authorList>
    </citation>
    <scope>NUCLEOTIDE SEQUENCE [LARGE SCALE GENOMIC DNA]</scope>
    <source>
        <strain evidence="2 3">1073</strain>
    </source>
</reference>
<proteinExistence type="predicted"/>
<organism evidence="2 3">
    <name type="scientific">Dyella japonica</name>
    <dbReference type="NCBI Taxonomy" id="231455"/>
    <lineage>
        <taxon>Bacteria</taxon>
        <taxon>Pseudomonadati</taxon>
        <taxon>Pseudomonadota</taxon>
        <taxon>Gammaproteobacteria</taxon>
        <taxon>Lysobacterales</taxon>
        <taxon>Rhodanobacteraceae</taxon>
        <taxon>Dyella</taxon>
    </lineage>
</organism>
<gene>
    <name evidence="2" type="ORF">ABIC75_001089</name>
</gene>
<evidence type="ECO:0000259" key="1">
    <source>
        <dbReference type="Pfam" id="PF06983"/>
    </source>
</evidence>
<evidence type="ECO:0000313" key="2">
    <source>
        <dbReference type="EMBL" id="MET3651387.1"/>
    </source>
</evidence>
<dbReference type="InterPro" id="IPR028973">
    <property type="entry name" value="PhnB-like"/>
</dbReference>
<evidence type="ECO:0000313" key="3">
    <source>
        <dbReference type="Proteomes" id="UP001549184"/>
    </source>
</evidence>
<accession>A0ABV2JRC3</accession>
<dbReference type="Pfam" id="PF06983">
    <property type="entry name" value="3-dmu-9_3-mt"/>
    <property type="match status" value="1"/>
</dbReference>
<dbReference type="InterPro" id="IPR029068">
    <property type="entry name" value="Glyas_Bleomycin-R_OHBP_Dase"/>
</dbReference>
<dbReference type="PANTHER" id="PTHR33990:SF1">
    <property type="entry name" value="PROTEIN YJDN"/>
    <property type="match status" value="1"/>
</dbReference>
<dbReference type="CDD" id="cd06588">
    <property type="entry name" value="PhnB_like"/>
    <property type="match status" value="1"/>
</dbReference>
<keyword evidence="3" id="KW-1185">Reference proteome</keyword>
<dbReference type="Gene3D" id="3.10.180.10">
    <property type="entry name" value="2,3-Dihydroxybiphenyl 1,2-Dioxygenase, domain 1"/>
    <property type="match status" value="1"/>
</dbReference>
<comment type="caution">
    <text evidence="2">The sequence shown here is derived from an EMBL/GenBank/DDBJ whole genome shotgun (WGS) entry which is preliminary data.</text>
</comment>
<dbReference type="EMBL" id="JBEPMU010000001">
    <property type="protein sequence ID" value="MET3651387.1"/>
    <property type="molecule type" value="Genomic_DNA"/>
</dbReference>
<dbReference type="Proteomes" id="UP001549184">
    <property type="component" value="Unassembled WGS sequence"/>
</dbReference>